<dbReference type="PANTHER" id="PTHR31257">
    <property type="entry name" value="RICIN B-LIKE LECTIN EULS3"/>
    <property type="match status" value="1"/>
</dbReference>
<reference evidence="2" key="1">
    <citation type="submission" date="2019-03" db="EMBL/GenBank/DDBJ databases">
        <title>WGS assembly of Setaria viridis.</title>
        <authorList>
            <person name="Huang P."/>
            <person name="Jenkins J."/>
            <person name="Grimwood J."/>
            <person name="Barry K."/>
            <person name="Healey A."/>
            <person name="Mamidi S."/>
            <person name="Sreedasyam A."/>
            <person name="Shu S."/>
            <person name="Feldman M."/>
            <person name="Wu J."/>
            <person name="Yu Y."/>
            <person name="Chen C."/>
            <person name="Johnson J."/>
            <person name="Rokhsar D."/>
            <person name="Baxter I."/>
            <person name="Schmutz J."/>
            <person name="Brutnell T."/>
            <person name="Kellogg E."/>
        </authorList>
    </citation>
    <scope>NUCLEOTIDE SEQUENCE [LARGE SCALE GENOMIC DNA]</scope>
</reference>
<organism evidence="2 3">
    <name type="scientific">Setaria viridis</name>
    <name type="common">Green bristlegrass</name>
    <name type="synonym">Setaria italica subsp. viridis</name>
    <dbReference type="NCBI Taxonomy" id="4556"/>
    <lineage>
        <taxon>Eukaryota</taxon>
        <taxon>Viridiplantae</taxon>
        <taxon>Streptophyta</taxon>
        <taxon>Embryophyta</taxon>
        <taxon>Tracheophyta</taxon>
        <taxon>Spermatophyta</taxon>
        <taxon>Magnoliopsida</taxon>
        <taxon>Liliopsida</taxon>
        <taxon>Poales</taxon>
        <taxon>Poaceae</taxon>
        <taxon>PACMAD clade</taxon>
        <taxon>Panicoideae</taxon>
        <taxon>Panicodae</taxon>
        <taxon>Paniceae</taxon>
        <taxon>Cenchrinae</taxon>
        <taxon>Setaria</taxon>
    </lineage>
</organism>
<dbReference type="Proteomes" id="UP000298652">
    <property type="component" value="Chromosome 4"/>
</dbReference>
<sequence>MDFGRILMMHDVDMALDAALPRDENGCGVRSGTAMTLTEGAEGDTRSWKILYWSDEANKTCGGLYAELTCRVYCKADEGFSLTVRDGAVCLAPTDADDEYQHWIQDKRPGNRIKDMEGYPAFVLVNRVTGDAIMGSDGDGHPPSGARAIQSLLPGRFGAVDDEPRHGSRLPVHPLGGQHLHQSRCHRGQQGQRPGARRQQPRPIVLARG</sequence>
<dbReference type="PANTHER" id="PTHR31257:SF21">
    <property type="entry name" value="OS07G0683600 PROTEIN"/>
    <property type="match status" value="1"/>
</dbReference>
<accession>A0A4U6UWE9</accession>
<gene>
    <name evidence="2" type="ORF">SEVIR_4G193801v2</name>
</gene>
<name>A0A4U6UWE9_SETVI</name>
<dbReference type="SUPFAM" id="SSF50370">
    <property type="entry name" value="Ricin B-like lectins"/>
    <property type="match status" value="1"/>
</dbReference>
<evidence type="ECO:0000313" key="2">
    <source>
        <dbReference type="EMBL" id="TKW20960.1"/>
    </source>
</evidence>
<feature type="region of interest" description="Disordered" evidence="1">
    <location>
        <begin position="157"/>
        <end position="209"/>
    </location>
</feature>
<proteinExistence type="predicted"/>
<protein>
    <submittedName>
        <fullName evidence="2">Uncharacterized protein</fullName>
    </submittedName>
</protein>
<dbReference type="EMBL" id="CM016555">
    <property type="protein sequence ID" value="TKW20960.1"/>
    <property type="molecule type" value="Genomic_DNA"/>
</dbReference>
<keyword evidence="3" id="KW-1185">Reference proteome</keyword>
<dbReference type="InterPro" id="IPR035992">
    <property type="entry name" value="Ricin_B-like_lectins"/>
</dbReference>
<evidence type="ECO:0000313" key="3">
    <source>
        <dbReference type="Proteomes" id="UP000298652"/>
    </source>
</evidence>
<dbReference type="InterPro" id="IPR040249">
    <property type="entry name" value="Ricin_B-like_lectin_EULS3-like"/>
</dbReference>
<dbReference type="AlphaFoldDB" id="A0A4U6UWE9"/>
<dbReference type="Gramene" id="TKW20960">
    <property type="protein sequence ID" value="TKW20960"/>
    <property type="gene ID" value="SEVIR_4G193801v2"/>
</dbReference>
<evidence type="ECO:0000256" key="1">
    <source>
        <dbReference type="SAM" id="MobiDB-lite"/>
    </source>
</evidence>